<evidence type="ECO:0000313" key="2">
    <source>
        <dbReference type="EMBL" id="KAJ1522857.1"/>
    </source>
</evidence>
<feature type="compositionally biased region" description="Polar residues" evidence="1">
    <location>
        <begin position="140"/>
        <end position="156"/>
    </location>
</feature>
<organism evidence="2 3">
    <name type="scientific">Megalurothrips usitatus</name>
    <name type="common">bean blossom thrips</name>
    <dbReference type="NCBI Taxonomy" id="439358"/>
    <lineage>
        <taxon>Eukaryota</taxon>
        <taxon>Metazoa</taxon>
        <taxon>Ecdysozoa</taxon>
        <taxon>Arthropoda</taxon>
        <taxon>Hexapoda</taxon>
        <taxon>Insecta</taxon>
        <taxon>Pterygota</taxon>
        <taxon>Neoptera</taxon>
        <taxon>Paraneoptera</taxon>
        <taxon>Thysanoptera</taxon>
        <taxon>Terebrantia</taxon>
        <taxon>Thripoidea</taxon>
        <taxon>Thripidae</taxon>
        <taxon>Megalurothrips</taxon>
    </lineage>
</organism>
<sequence>MELSCGQHSIPRLICFLESLLASTNQSKIGIEAHSSEAQKLLHGWILPERDAPDISCRCAESQKQQLNAFLEKVEKAVKYSQSIREGRSDVVNPWPEEIESHTCKVEDRKINTTKKSNLGNHREKITKGKIINGSHKRLSISTQSPQHKSTEDQGQLNSCPIHGISLSGSTKNIQTVGLAEALDVKGIPPELVTILKSVHQYINRLRTTNLKNRSEASFIRHLHSMNESRWSKFTSSGLFDKLPTYSSEGCSGKIPFEEDEDEEGHTPSQSSSESSGIWNPAITNMASVGAFCVQYQSEEIWNLLQMRMQQLQLSHAEWQICDILSCDPLLCNPDMHYPAASLFLKAATALSKLTCLNLPVLVKPGQ</sequence>
<gene>
    <name evidence="2" type="ORF">ONE63_002005</name>
</gene>
<evidence type="ECO:0000256" key="1">
    <source>
        <dbReference type="SAM" id="MobiDB-lite"/>
    </source>
</evidence>
<keyword evidence="3" id="KW-1185">Reference proteome</keyword>
<proteinExistence type="predicted"/>
<comment type="caution">
    <text evidence="2">The sequence shown here is derived from an EMBL/GenBank/DDBJ whole genome shotgun (WGS) entry which is preliminary data.</text>
</comment>
<dbReference type="EMBL" id="JAPTSV010000011">
    <property type="protein sequence ID" value="KAJ1522857.1"/>
    <property type="molecule type" value="Genomic_DNA"/>
</dbReference>
<dbReference type="Proteomes" id="UP001075354">
    <property type="component" value="Chromosome 11"/>
</dbReference>
<feature type="region of interest" description="Disordered" evidence="1">
    <location>
        <begin position="251"/>
        <end position="277"/>
    </location>
</feature>
<reference evidence="2" key="1">
    <citation type="submission" date="2022-12" db="EMBL/GenBank/DDBJ databases">
        <title>Chromosome-level genome assembly of the bean flower thrips Megalurothrips usitatus.</title>
        <authorList>
            <person name="Ma L."/>
            <person name="Liu Q."/>
            <person name="Li H."/>
            <person name="Cai W."/>
        </authorList>
    </citation>
    <scope>NUCLEOTIDE SEQUENCE</scope>
    <source>
        <strain evidence="2">Cailab_2022a</strain>
    </source>
</reference>
<feature type="compositionally biased region" description="Polar residues" evidence="1">
    <location>
        <begin position="267"/>
        <end position="277"/>
    </location>
</feature>
<evidence type="ECO:0000313" key="3">
    <source>
        <dbReference type="Proteomes" id="UP001075354"/>
    </source>
</evidence>
<protein>
    <submittedName>
        <fullName evidence="2">Uncharacterized protein</fullName>
    </submittedName>
</protein>
<dbReference type="AlphaFoldDB" id="A0AAV7XA84"/>
<feature type="region of interest" description="Disordered" evidence="1">
    <location>
        <begin position="136"/>
        <end position="156"/>
    </location>
</feature>
<name>A0AAV7XA84_9NEOP</name>
<accession>A0AAV7XA84</accession>